<accession>A0A1H5QGI5</accession>
<dbReference type="OrthoDB" id="4772335at2"/>
<reference evidence="3" key="1">
    <citation type="submission" date="2016-10" db="EMBL/GenBank/DDBJ databases">
        <authorList>
            <person name="Varghese N."/>
            <person name="Submissions S."/>
        </authorList>
    </citation>
    <scope>NUCLEOTIDE SEQUENCE [LARGE SCALE GENOMIC DNA]</scope>
    <source>
        <strain evidence="3">DSM 44654</strain>
    </source>
</reference>
<dbReference type="AlphaFoldDB" id="A0A1H5QGI5"/>
<dbReference type="InterPro" id="IPR029442">
    <property type="entry name" value="GyrI-like"/>
</dbReference>
<protein>
    <recommendedName>
        <fullName evidence="1">GyrI-like small molecule binding domain-containing protein</fullName>
    </recommendedName>
</protein>
<sequence>MPYDVKKDLKQLYAPKNTDWALLDVPEQQFLAIDGRGNPNTADSYKKAVEALYSFAYTIKMTAKRTGEDFVVGPLEGLWWAEDYAAFTVRAKDSWQWTMLISLPGHLGEDAVEEVREAVLRKKKIDAPVRLEKLHEGRCAQVLHIGSYDDEAPLLARLHDEFLEREGLKPTGLHHEVYLGDPRRTEPAKLKTVLRQPVG</sequence>
<gene>
    <name evidence="2" type="ORF">SAMN05421837_1021045</name>
</gene>
<dbReference type="InterPro" id="IPR011256">
    <property type="entry name" value="Reg_factor_effector_dom_sf"/>
</dbReference>
<evidence type="ECO:0000313" key="3">
    <source>
        <dbReference type="Proteomes" id="UP000198878"/>
    </source>
</evidence>
<dbReference type="EMBL" id="FNUJ01000002">
    <property type="protein sequence ID" value="SEF25185.1"/>
    <property type="molecule type" value="Genomic_DNA"/>
</dbReference>
<name>A0A1H5QGI5_9PSEU</name>
<dbReference type="Pfam" id="PF06445">
    <property type="entry name" value="GyrI-like"/>
    <property type="match status" value="1"/>
</dbReference>
<dbReference type="Proteomes" id="UP000198878">
    <property type="component" value="Unassembled WGS sequence"/>
</dbReference>
<dbReference type="STRING" id="218821.SAMN05421837_1021045"/>
<proteinExistence type="predicted"/>
<dbReference type="PIRSF" id="PIRSF031644">
    <property type="entry name" value="UCP031644"/>
    <property type="match status" value="1"/>
</dbReference>
<dbReference type="Gene3D" id="3.20.80.10">
    <property type="entry name" value="Regulatory factor, effector binding domain"/>
    <property type="match status" value="1"/>
</dbReference>
<dbReference type="InterPro" id="IPR008319">
    <property type="entry name" value="GyrI-like_CCH_Lin2189-like"/>
</dbReference>
<evidence type="ECO:0000313" key="2">
    <source>
        <dbReference type="EMBL" id="SEF25185.1"/>
    </source>
</evidence>
<evidence type="ECO:0000259" key="1">
    <source>
        <dbReference type="Pfam" id="PF06445"/>
    </source>
</evidence>
<dbReference type="RefSeq" id="WP_086680584.1">
    <property type="nucleotide sequence ID" value="NZ_FNUJ01000002.1"/>
</dbReference>
<dbReference type="SUPFAM" id="SSF55136">
    <property type="entry name" value="Probable bacterial effector-binding domain"/>
    <property type="match status" value="1"/>
</dbReference>
<keyword evidence="3" id="KW-1185">Reference proteome</keyword>
<organism evidence="2 3">
    <name type="scientific">Amycolatopsis pretoriensis</name>
    <dbReference type="NCBI Taxonomy" id="218821"/>
    <lineage>
        <taxon>Bacteria</taxon>
        <taxon>Bacillati</taxon>
        <taxon>Actinomycetota</taxon>
        <taxon>Actinomycetes</taxon>
        <taxon>Pseudonocardiales</taxon>
        <taxon>Pseudonocardiaceae</taxon>
        <taxon>Amycolatopsis</taxon>
    </lineage>
</organism>
<feature type="domain" description="GyrI-like small molecule binding" evidence="1">
    <location>
        <begin position="23"/>
        <end position="194"/>
    </location>
</feature>